<dbReference type="AlphaFoldDB" id="A0AA39F5S2"/>
<comment type="caution">
    <text evidence="2">The sequence shown here is derived from an EMBL/GenBank/DDBJ whole genome shotgun (WGS) entry which is preliminary data.</text>
</comment>
<organism evidence="2 3">
    <name type="scientific">Microctonus hyperodae</name>
    <name type="common">Parasitoid wasp</name>
    <dbReference type="NCBI Taxonomy" id="165561"/>
    <lineage>
        <taxon>Eukaryota</taxon>
        <taxon>Metazoa</taxon>
        <taxon>Ecdysozoa</taxon>
        <taxon>Arthropoda</taxon>
        <taxon>Hexapoda</taxon>
        <taxon>Insecta</taxon>
        <taxon>Pterygota</taxon>
        <taxon>Neoptera</taxon>
        <taxon>Endopterygota</taxon>
        <taxon>Hymenoptera</taxon>
        <taxon>Apocrita</taxon>
        <taxon>Ichneumonoidea</taxon>
        <taxon>Braconidae</taxon>
        <taxon>Euphorinae</taxon>
        <taxon>Microctonus</taxon>
    </lineage>
</organism>
<evidence type="ECO:0000313" key="2">
    <source>
        <dbReference type="EMBL" id="KAK0163462.1"/>
    </source>
</evidence>
<protein>
    <submittedName>
        <fullName evidence="2">Uncharacterized protein</fullName>
    </submittedName>
</protein>
<dbReference type="Proteomes" id="UP001168972">
    <property type="component" value="Unassembled WGS sequence"/>
</dbReference>
<feature type="chain" id="PRO_5041354244" evidence="1">
    <location>
        <begin position="27"/>
        <end position="97"/>
    </location>
</feature>
<sequence length="97" mass="10923">MQGLFRRASAVLLMHFASWLLKQQCGWLCELTLTESGAIRKVAEQQWQHTTPGFTKSAVTKKDENPQSLSEMKENMNRKLGSLVLVGLALFVDLSKD</sequence>
<evidence type="ECO:0000256" key="1">
    <source>
        <dbReference type="SAM" id="SignalP"/>
    </source>
</evidence>
<evidence type="ECO:0000313" key="3">
    <source>
        <dbReference type="Proteomes" id="UP001168972"/>
    </source>
</evidence>
<feature type="signal peptide" evidence="1">
    <location>
        <begin position="1"/>
        <end position="26"/>
    </location>
</feature>
<keyword evidence="3" id="KW-1185">Reference proteome</keyword>
<name>A0AA39F5S2_MICHY</name>
<gene>
    <name evidence="2" type="ORF">PV327_007137</name>
</gene>
<keyword evidence="1" id="KW-0732">Signal</keyword>
<accession>A0AA39F5S2</accession>
<reference evidence="2" key="2">
    <citation type="submission" date="2023-03" db="EMBL/GenBank/DDBJ databases">
        <authorList>
            <person name="Inwood S.N."/>
            <person name="Skelly J.G."/>
            <person name="Guhlin J."/>
            <person name="Harrop T.W.R."/>
            <person name="Goldson S.G."/>
            <person name="Dearden P.K."/>
        </authorList>
    </citation>
    <scope>NUCLEOTIDE SEQUENCE</scope>
    <source>
        <strain evidence="2">Lincoln</strain>
        <tissue evidence="2">Whole body</tissue>
    </source>
</reference>
<dbReference type="EMBL" id="JAQQBR010001833">
    <property type="protein sequence ID" value="KAK0163462.1"/>
    <property type="molecule type" value="Genomic_DNA"/>
</dbReference>
<reference evidence="2" key="1">
    <citation type="journal article" date="2023" name="bioRxiv">
        <title>Scaffold-level genome assemblies of two parasitoid biocontrol wasps reveal the parthenogenesis mechanism and an associated novel virus.</title>
        <authorList>
            <person name="Inwood S."/>
            <person name="Skelly J."/>
            <person name="Guhlin J."/>
            <person name="Harrop T."/>
            <person name="Goldson S."/>
            <person name="Dearden P."/>
        </authorList>
    </citation>
    <scope>NUCLEOTIDE SEQUENCE</scope>
    <source>
        <strain evidence="2">Lincoln</strain>
        <tissue evidence="2">Whole body</tissue>
    </source>
</reference>
<proteinExistence type="predicted"/>